<dbReference type="Pfam" id="PF07596">
    <property type="entry name" value="SBP_bac_10"/>
    <property type="match status" value="1"/>
</dbReference>
<dbReference type="KEGG" id="rml:FF011L_40010"/>
<dbReference type="Pfam" id="PF07963">
    <property type="entry name" value="N_methyl"/>
    <property type="match status" value="1"/>
</dbReference>
<dbReference type="InterPro" id="IPR012902">
    <property type="entry name" value="N_methyl_site"/>
</dbReference>
<dbReference type="SUPFAM" id="SSF54523">
    <property type="entry name" value="Pili subunits"/>
    <property type="match status" value="1"/>
</dbReference>
<dbReference type="InterPro" id="IPR045584">
    <property type="entry name" value="Pilin-like"/>
</dbReference>
<dbReference type="Gene3D" id="3.30.700.10">
    <property type="entry name" value="Glycoprotein, Type 4 Pilin"/>
    <property type="match status" value="1"/>
</dbReference>
<dbReference type="NCBIfam" id="TIGR04294">
    <property type="entry name" value="pre_pil_HX9DG"/>
    <property type="match status" value="1"/>
</dbReference>
<name>A0A517MK12_9BACT</name>
<proteinExistence type="predicted"/>
<dbReference type="PANTHER" id="PTHR30093:SF2">
    <property type="entry name" value="TYPE II SECRETION SYSTEM PROTEIN H"/>
    <property type="match status" value="1"/>
</dbReference>
<feature type="domain" description="DUF1559" evidence="1">
    <location>
        <begin position="33"/>
        <end position="330"/>
    </location>
</feature>
<keyword evidence="3" id="KW-1185">Reference proteome</keyword>
<dbReference type="InterPro" id="IPR027558">
    <property type="entry name" value="Pre_pil_HX9DG_C"/>
</dbReference>
<dbReference type="OrthoDB" id="217153at2"/>
<organism evidence="2 3">
    <name type="scientific">Roseimaritima multifibrata</name>
    <dbReference type="NCBI Taxonomy" id="1930274"/>
    <lineage>
        <taxon>Bacteria</taxon>
        <taxon>Pseudomonadati</taxon>
        <taxon>Planctomycetota</taxon>
        <taxon>Planctomycetia</taxon>
        <taxon>Pirellulales</taxon>
        <taxon>Pirellulaceae</taxon>
        <taxon>Roseimaritima</taxon>
    </lineage>
</organism>
<gene>
    <name evidence="2" type="primary">xcpT_5</name>
    <name evidence="2" type="ORF">FF011L_40010</name>
</gene>
<sequence>MNKRPTRGFTLVELLVVIAIIGVLVGLLLPAVQAAREAARRMQCSNNLKQLGLALHNYHDSHRSFPAAGTLPRGTNVAKYYPGIMVSLFPYIEQGARYDQIQDRLRITSDPWSALFTGSPYDMTLPALLCPSEPNGDSPSPHASNARINYMFNMGDGMLKLDAAWHHPNYISNQYVQAQNRGPFHMDSWKKFASIVDGTSNTLAFSESASASQGYWSREVKGGVGMNSALLEPDGAQPIIHPDVCMTGTIDPNNRRQYLTPTDTWRGNFYQMGTPWNGFHTVVPPNGPSCMDSLTGLYTAIFTPNSYHPSGVNAVYMDGSVRLITDTVDSGDLTQTQPVAGPSPYGVWGAMGTHAGGEVQF</sequence>
<dbReference type="EMBL" id="CP036262">
    <property type="protein sequence ID" value="QDS95208.1"/>
    <property type="molecule type" value="Genomic_DNA"/>
</dbReference>
<dbReference type="RefSeq" id="WP_145355566.1">
    <property type="nucleotide sequence ID" value="NZ_CP036262.1"/>
</dbReference>
<dbReference type="PANTHER" id="PTHR30093">
    <property type="entry name" value="GENERAL SECRETION PATHWAY PROTEIN G"/>
    <property type="match status" value="1"/>
</dbReference>
<dbReference type="NCBIfam" id="TIGR02532">
    <property type="entry name" value="IV_pilin_GFxxxE"/>
    <property type="match status" value="1"/>
</dbReference>
<protein>
    <submittedName>
        <fullName evidence="2">Type II secretion system protein G</fullName>
    </submittedName>
</protein>
<dbReference type="Proteomes" id="UP000320672">
    <property type="component" value="Chromosome"/>
</dbReference>
<evidence type="ECO:0000259" key="1">
    <source>
        <dbReference type="Pfam" id="PF07596"/>
    </source>
</evidence>
<dbReference type="AlphaFoldDB" id="A0A517MK12"/>
<reference evidence="2 3" key="1">
    <citation type="submission" date="2019-02" db="EMBL/GenBank/DDBJ databases">
        <title>Deep-cultivation of Planctomycetes and their phenomic and genomic characterization uncovers novel biology.</title>
        <authorList>
            <person name="Wiegand S."/>
            <person name="Jogler M."/>
            <person name="Boedeker C."/>
            <person name="Pinto D."/>
            <person name="Vollmers J."/>
            <person name="Rivas-Marin E."/>
            <person name="Kohn T."/>
            <person name="Peeters S.H."/>
            <person name="Heuer A."/>
            <person name="Rast P."/>
            <person name="Oberbeckmann S."/>
            <person name="Bunk B."/>
            <person name="Jeske O."/>
            <person name="Meyerdierks A."/>
            <person name="Storesund J.E."/>
            <person name="Kallscheuer N."/>
            <person name="Luecker S."/>
            <person name="Lage O.M."/>
            <person name="Pohl T."/>
            <person name="Merkel B.J."/>
            <person name="Hornburger P."/>
            <person name="Mueller R.-W."/>
            <person name="Bruemmer F."/>
            <person name="Labrenz M."/>
            <person name="Spormann A.M."/>
            <person name="Op den Camp H."/>
            <person name="Overmann J."/>
            <person name="Amann R."/>
            <person name="Jetten M.S.M."/>
            <person name="Mascher T."/>
            <person name="Medema M.H."/>
            <person name="Devos D.P."/>
            <person name="Kaster A.-K."/>
            <person name="Ovreas L."/>
            <person name="Rohde M."/>
            <person name="Galperin M.Y."/>
            <person name="Jogler C."/>
        </authorList>
    </citation>
    <scope>NUCLEOTIDE SEQUENCE [LARGE SCALE GENOMIC DNA]</scope>
    <source>
        <strain evidence="2 3">FF011L</strain>
    </source>
</reference>
<evidence type="ECO:0000313" key="3">
    <source>
        <dbReference type="Proteomes" id="UP000320672"/>
    </source>
</evidence>
<evidence type="ECO:0000313" key="2">
    <source>
        <dbReference type="EMBL" id="QDS95208.1"/>
    </source>
</evidence>
<accession>A0A517MK12</accession>
<dbReference type="PROSITE" id="PS00409">
    <property type="entry name" value="PROKAR_NTER_METHYL"/>
    <property type="match status" value="1"/>
</dbReference>
<dbReference type="InterPro" id="IPR011453">
    <property type="entry name" value="DUF1559"/>
</dbReference>